<keyword evidence="1" id="KW-0812">Transmembrane</keyword>
<dbReference type="EMBL" id="JALPRF010000001">
    <property type="protein sequence ID" value="MCK8491741.1"/>
    <property type="molecule type" value="Genomic_DNA"/>
</dbReference>
<sequence length="109" mass="11930">MSDLSAQYLTIWLVLSIIVGAIGSTRTIGLAKSFFWSLVLSPIGGIILVLTSERKLASGTSEEAGVDAAESISLKDQMLQELKTEYQAGRLSKQEYKFAQKEVISRYPS</sequence>
<organism evidence="2 3">
    <name type="scientific">Spirosoma liriopis</name>
    <dbReference type="NCBI Taxonomy" id="2937440"/>
    <lineage>
        <taxon>Bacteria</taxon>
        <taxon>Pseudomonadati</taxon>
        <taxon>Bacteroidota</taxon>
        <taxon>Cytophagia</taxon>
        <taxon>Cytophagales</taxon>
        <taxon>Cytophagaceae</taxon>
        <taxon>Spirosoma</taxon>
    </lineage>
</organism>
<keyword evidence="1" id="KW-1133">Transmembrane helix</keyword>
<comment type="caution">
    <text evidence="2">The sequence shown here is derived from an EMBL/GenBank/DDBJ whole genome shotgun (WGS) entry which is preliminary data.</text>
</comment>
<evidence type="ECO:0000313" key="3">
    <source>
        <dbReference type="Proteomes" id="UP001202180"/>
    </source>
</evidence>
<dbReference type="RefSeq" id="WP_248476355.1">
    <property type="nucleotide sequence ID" value="NZ_JALPRF010000001.1"/>
</dbReference>
<name>A0ABT0HHV6_9BACT</name>
<reference evidence="2 3" key="1">
    <citation type="submission" date="2022-04" db="EMBL/GenBank/DDBJ databases">
        <title>Spirosoma sp. strain RP8 genome sequencing and assembly.</title>
        <authorList>
            <person name="Jung Y."/>
        </authorList>
    </citation>
    <scope>NUCLEOTIDE SEQUENCE [LARGE SCALE GENOMIC DNA]</scope>
    <source>
        <strain evidence="2 3">RP8</strain>
    </source>
</reference>
<keyword evidence="1" id="KW-0472">Membrane</keyword>
<protein>
    <recommendedName>
        <fullName evidence="4">SHOCT domain-containing protein</fullName>
    </recommendedName>
</protein>
<evidence type="ECO:0000256" key="1">
    <source>
        <dbReference type="SAM" id="Phobius"/>
    </source>
</evidence>
<gene>
    <name evidence="2" type="ORF">M0L20_07745</name>
</gene>
<feature type="transmembrane region" description="Helical" evidence="1">
    <location>
        <begin position="9"/>
        <end position="28"/>
    </location>
</feature>
<dbReference type="Proteomes" id="UP001202180">
    <property type="component" value="Unassembled WGS sequence"/>
</dbReference>
<proteinExistence type="predicted"/>
<evidence type="ECO:0008006" key="4">
    <source>
        <dbReference type="Google" id="ProtNLM"/>
    </source>
</evidence>
<feature type="transmembrane region" description="Helical" evidence="1">
    <location>
        <begin position="34"/>
        <end position="51"/>
    </location>
</feature>
<evidence type="ECO:0000313" key="2">
    <source>
        <dbReference type="EMBL" id="MCK8491741.1"/>
    </source>
</evidence>
<accession>A0ABT0HHV6</accession>
<keyword evidence="3" id="KW-1185">Reference proteome</keyword>